<feature type="compositionally biased region" description="Polar residues" evidence="2">
    <location>
        <begin position="455"/>
        <end position="471"/>
    </location>
</feature>
<feature type="compositionally biased region" description="Low complexity" evidence="2">
    <location>
        <begin position="193"/>
        <end position="222"/>
    </location>
</feature>
<dbReference type="AlphaFoldDB" id="A0AAD4E7E5"/>
<name>A0AAD4E7E5_9AGAM</name>
<dbReference type="GeneID" id="64661267"/>
<feature type="repeat" description="WD" evidence="1">
    <location>
        <begin position="369"/>
        <end position="400"/>
    </location>
</feature>
<sequence length="548" mass="60210">MSTCLSPELFDYSTARMDIFHLSTLLGSKFMDAYVGLIASQKLQTELYILSYLLKDRVYPGDLWELVGERSIEAMQEETLYRHQAICNAGRDRGRHAAVERFLMEERKKRCQMEVSLYSQAIEILEQFRMPHIGAPAKHEIKTPSATLRHVGAPSRCLPLPCAPLACSISTRAKCEAWLIRNDAYLNSAGLSPPLESSPSLGSPPLLEGSPPFGASPPSSLGQPPSAQEEPVHDVLDRIGSSPPLLSTWITADVQEAFYEAFQTELDMQSELMSKSFVARRSNANLRNHGLDLLILQAKMHRAQAEITLYTLALENTHAFDFSDHSSQTSWDRSVLRPILSDELHYCDVDADDDSDQLHHDDFESGLQIAFSPNGQLVATGGRENTIFLWDISQESTIMTNAVSSSFVSPASHISSYIDQPSANFHSLPASSAPAPDELPDATEFATELVGSRDAATSHSPSLSLQETINSRDAAASPSPSLPPQSSFHPRIVTSSASTPVLASPPKSSWKRFPMFNRSAASVDSKRWKFSRIGSISQASERGTTSRS</sequence>
<feature type="region of interest" description="Disordered" evidence="2">
    <location>
        <begin position="193"/>
        <end position="232"/>
    </location>
</feature>
<protein>
    <submittedName>
        <fullName evidence="3">Uncharacterized protein</fullName>
    </submittedName>
</protein>
<dbReference type="InterPro" id="IPR015943">
    <property type="entry name" value="WD40/YVTN_repeat-like_dom_sf"/>
</dbReference>
<accession>A0AAD4E7E5</accession>
<organism evidence="3 4">
    <name type="scientific">Suillus fuscotomentosus</name>
    <dbReference type="NCBI Taxonomy" id="1912939"/>
    <lineage>
        <taxon>Eukaryota</taxon>
        <taxon>Fungi</taxon>
        <taxon>Dikarya</taxon>
        <taxon>Basidiomycota</taxon>
        <taxon>Agaricomycotina</taxon>
        <taxon>Agaricomycetes</taxon>
        <taxon>Agaricomycetidae</taxon>
        <taxon>Boletales</taxon>
        <taxon>Suillineae</taxon>
        <taxon>Suillaceae</taxon>
        <taxon>Suillus</taxon>
    </lineage>
</organism>
<dbReference type="Proteomes" id="UP001195769">
    <property type="component" value="Unassembled WGS sequence"/>
</dbReference>
<dbReference type="EMBL" id="JABBWK010000025">
    <property type="protein sequence ID" value="KAG1900737.1"/>
    <property type="molecule type" value="Genomic_DNA"/>
</dbReference>
<dbReference type="RefSeq" id="XP_041226313.1">
    <property type="nucleotide sequence ID" value="XM_041366969.1"/>
</dbReference>
<keyword evidence="1" id="KW-0853">WD repeat</keyword>
<dbReference type="InterPro" id="IPR001680">
    <property type="entry name" value="WD40_rpt"/>
</dbReference>
<keyword evidence="4" id="KW-1185">Reference proteome</keyword>
<dbReference type="Gene3D" id="2.130.10.10">
    <property type="entry name" value="YVTN repeat-like/Quinoprotein amine dehydrogenase"/>
    <property type="match status" value="1"/>
</dbReference>
<evidence type="ECO:0000313" key="3">
    <source>
        <dbReference type="EMBL" id="KAG1900737.1"/>
    </source>
</evidence>
<proteinExistence type="predicted"/>
<feature type="region of interest" description="Disordered" evidence="2">
    <location>
        <begin position="450"/>
        <end position="491"/>
    </location>
</feature>
<dbReference type="SUPFAM" id="SSF50978">
    <property type="entry name" value="WD40 repeat-like"/>
    <property type="match status" value="1"/>
</dbReference>
<evidence type="ECO:0000313" key="4">
    <source>
        <dbReference type="Proteomes" id="UP001195769"/>
    </source>
</evidence>
<evidence type="ECO:0000256" key="2">
    <source>
        <dbReference type="SAM" id="MobiDB-lite"/>
    </source>
</evidence>
<dbReference type="PROSITE" id="PS50082">
    <property type="entry name" value="WD_REPEATS_2"/>
    <property type="match status" value="1"/>
</dbReference>
<comment type="caution">
    <text evidence="3">The sequence shown here is derived from an EMBL/GenBank/DDBJ whole genome shotgun (WGS) entry which is preliminary data.</text>
</comment>
<evidence type="ECO:0000256" key="1">
    <source>
        <dbReference type="PROSITE-ProRule" id="PRU00221"/>
    </source>
</evidence>
<reference evidence="3" key="1">
    <citation type="journal article" date="2020" name="New Phytol.">
        <title>Comparative genomics reveals dynamic genome evolution in host specialist ectomycorrhizal fungi.</title>
        <authorList>
            <person name="Lofgren L.A."/>
            <person name="Nguyen N.H."/>
            <person name="Vilgalys R."/>
            <person name="Ruytinx J."/>
            <person name="Liao H.L."/>
            <person name="Branco S."/>
            <person name="Kuo A."/>
            <person name="LaButti K."/>
            <person name="Lipzen A."/>
            <person name="Andreopoulos W."/>
            <person name="Pangilinan J."/>
            <person name="Riley R."/>
            <person name="Hundley H."/>
            <person name="Na H."/>
            <person name="Barry K."/>
            <person name="Grigoriev I.V."/>
            <person name="Stajich J.E."/>
            <person name="Kennedy P.G."/>
        </authorList>
    </citation>
    <scope>NUCLEOTIDE SEQUENCE</scope>
    <source>
        <strain evidence="3">FC203</strain>
    </source>
</reference>
<gene>
    <name evidence="3" type="ORF">F5891DRAFT_1188225</name>
</gene>
<dbReference type="InterPro" id="IPR036322">
    <property type="entry name" value="WD40_repeat_dom_sf"/>
</dbReference>